<keyword evidence="2" id="KW-0472">Membrane</keyword>
<evidence type="ECO:0000256" key="2">
    <source>
        <dbReference type="SAM" id="Phobius"/>
    </source>
</evidence>
<keyword evidence="1" id="KW-0175">Coiled coil</keyword>
<name>A0ABS3WQ93_9ACTN</name>
<evidence type="ECO:0000256" key="1">
    <source>
        <dbReference type="SAM" id="Coils"/>
    </source>
</evidence>
<protein>
    <recommendedName>
        <fullName evidence="5">Secreted protein</fullName>
    </recommendedName>
</protein>
<dbReference type="EMBL" id="JAFFZN010000004">
    <property type="protein sequence ID" value="MBO8185273.1"/>
    <property type="molecule type" value="Genomic_DNA"/>
</dbReference>
<feature type="transmembrane region" description="Helical" evidence="2">
    <location>
        <begin position="6"/>
        <end position="31"/>
    </location>
</feature>
<accession>A0ABS3WQ93</accession>
<keyword evidence="4" id="KW-1185">Reference proteome</keyword>
<keyword evidence="2" id="KW-1133">Transmembrane helix</keyword>
<proteinExistence type="predicted"/>
<sequence>MADTAALYGLIGAVGGAVVGAGGAVFGPLLLHRRQAAERQETLLQQEEWERAQQRREEDLQRRQQQFEFRMAEEDRRAAAERERAAEIRARQLAVTERLMRMRSTTRAWHLLLLDTFGELRRGRSVDAEAFSEAWHAARDAVNEAFDEALHDGLWFAHARSARTLIGRGSMGRAVSPTDHGIDVTTLGAALSSATYTIIDCVEAGCPLPEDLAAQAETMLLHLKAARESLGAYIVGRLAALGVEVEHRQEGNEGDG</sequence>
<evidence type="ECO:0000313" key="3">
    <source>
        <dbReference type="EMBL" id="MBO8185273.1"/>
    </source>
</evidence>
<keyword evidence="2" id="KW-0812">Transmembrane</keyword>
<reference evidence="3 4" key="1">
    <citation type="submission" date="2021-02" db="EMBL/GenBank/DDBJ databases">
        <title>Streptomyces spirodelae sp. nov., isolated from duckweed.</title>
        <authorList>
            <person name="Saimee Y."/>
            <person name="Duangmal K."/>
        </authorList>
    </citation>
    <scope>NUCLEOTIDE SEQUENCE [LARGE SCALE GENOMIC DNA]</scope>
    <source>
        <strain evidence="3 4">DW4-2</strain>
    </source>
</reference>
<organism evidence="3 4">
    <name type="scientific">Streptomyces spirodelae</name>
    <dbReference type="NCBI Taxonomy" id="2812904"/>
    <lineage>
        <taxon>Bacteria</taxon>
        <taxon>Bacillati</taxon>
        <taxon>Actinomycetota</taxon>
        <taxon>Actinomycetes</taxon>
        <taxon>Kitasatosporales</taxon>
        <taxon>Streptomycetaceae</taxon>
        <taxon>Streptomyces</taxon>
    </lineage>
</organism>
<dbReference type="Proteomes" id="UP001518976">
    <property type="component" value="Unassembled WGS sequence"/>
</dbReference>
<evidence type="ECO:0000313" key="4">
    <source>
        <dbReference type="Proteomes" id="UP001518976"/>
    </source>
</evidence>
<comment type="caution">
    <text evidence="3">The sequence shown here is derived from an EMBL/GenBank/DDBJ whole genome shotgun (WGS) entry which is preliminary data.</text>
</comment>
<feature type="coiled-coil region" evidence="1">
    <location>
        <begin position="37"/>
        <end position="91"/>
    </location>
</feature>
<evidence type="ECO:0008006" key="5">
    <source>
        <dbReference type="Google" id="ProtNLM"/>
    </source>
</evidence>
<gene>
    <name evidence="3" type="ORF">JW592_07285</name>
</gene>
<dbReference type="RefSeq" id="WP_209264077.1">
    <property type="nucleotide sequence ID" value="NZ_JAFFZN010000004.1"/>
</dbReference>